<dbReference type="PANTHER" id="PTHR34202">
    <property type="entry name" value="UPF0548 PROTEIN"/>
    <property type="match status" value="1"/>
</dbReference>
<evidence type="ECO:0000313" key="3">
    <source>
        <dbReference type="EMBL" id="URE34068.1"/>
    </source>
</evidence>
<reference evidence="3" key="1">
    <citation type="submission" date="2022-05" db="EMBL/GenBank/DDBJ databases">
        <title>The Musa troglodytarum L. genome provides insights into the mechanism of non-climacteric behaviour and enrichment of carotenoids.</title>
        <authorList>
            <person name="Wang J."/>
        </authorList>
    </citation>
    <scope>NUCLEOTIDE SEQUENCE</scope>
    <source>
        <tissue evidence="3">Leaf</tissue>
    </source>
</reference>
<dbReference type="Proteomes" id="UP001055439">
    <property type="component" value="Chromosome 8"/>
</dbReference>
<protein>
    <recommendedName>
        <fullName evidence="2">DUF1990 domain-containing protein</fullName>
    </recommendedName>
</protein>
<evidence type="ECO:0000313" key="4">
    <source>
        <dbReference type="Proteomes" id="UP001055439"/>
    </source>
</evidence>
<sequence>MRRQFRVRIPILDPQPAPVGQHGASSRHRYSTSNGLLGKTPTAAKTAAASVTVTRGIMVGGLFLSLGRPTQQQQKACIARSGGFNYDPKFHGASSPLRSSLGDDVAVEEQALSQERVFVNPAPVLLGAGPRTFDLARSALLSWKHFELGWTFVDPETPVEKGARFCVCVKEVIPWLMMPLQIAYVRDEISGRGPTKASFGFGSGTLQGHLLAGEERFSVERDENDKVWYEIYSFSKPAHFLSMQRAVGE</sequence>
<gene>
    <name evidence="3" type="ORF">MUK42_22825</name>
</gene>
<organism evidence="3 4">
    <name type="scientific">Musa troglodytarum</name>
    <name type="common">fe'i banana</name>
    <dbReference type="NCBI Taxonomy" id="320322"/>
    <lineage>
        <taxon>Eukaryota</taxon>
        <taxon>Viridiplantae</taxon>
        <taxon>Streptophyta</taxon>
        <taxon>Embryophyta</taxon>
        <taxon>Tracheophyta</taxon>
        <taxon>Spermatophyta</taxon>
        <taxon>Magnoliopsida</taxon>
        <taxon>Liliopsida</taxon>
        <taxon>Zingiberales</taxon>
        <taxon>Musaceae</taxon>
        <taxon>Musa</taxon>
    </lineage>
</organism>
<dbReference type="Pfam" id="PF09348">
    <property type="entry name" value="DUF1990"/>
    <property type="match status" value="1"/>
</dbReference>
<feature type="region of interest" description="Disordered" evidence="1">
    <location>
        <begin position="13"/>
        <end position="38"/>
    </location>
</feature>
<dbReference type="AlphaFoldDB" id="A0A9E7HR23"/>
<evidence type="ECO:0000256" key="1">
    <source>
        <dbReference type="SAM" id="MobiDB-lite"/>
    </source>
</evidence>
<feature type="domain" description="DUF1990" evidence="2">
    <location>
        <begin position="121"/>
        <end position="242"/>
    </location>
</feature>
<keyword evidence="4" id="KW-1185">Reference proteome</keyword>
<dbReference type="InterPro" id="IPR018960">
    <property type="entry name" value="DUF1990"/>
</dbReference>
<dbReference type="OrthoDB" id="46304at2759"/>
<evidence type="ECO:0000259" key="2">
    <source>
        <dbReference type="Pfam" id="PF09348"/>
    </source>
</evidence>
<dbReference type="PANTHER" id="PTHR34202:SF1">
    <property type="entry name" value="UPF0548 PROTEIN"/>
    <property type="match status" value="1"/>
</dbReference>
<name>A0A9E7HR23_9LILI</name>
<accession>A0A9E7HR23</accession>
<dbReference type="EMBL" id="CP097510">
    <property type="protein sequence ID" value="URE34068.1"/>
    <property type="molecule type" value="Genomic_DNA"/>
</dbReference>
<proteinExistence type="predicted"/>